<sequence length="146" mass="15811">MTKTPFPRCDSRLAMQRERGALTPLKRAPPRPHTGVLRKAFLLASGRAVKKRTAGGSGAEAAVCLLIVSCTSPKPEGNLHVLPERYFVLERGAASPGRPAPLPPVMRGYNYFVKLTAATVTCCRRDKERRGGKSGSSPPRVSDSER</sequence>
<evidence type="ECO:0000256" key="1">
    <source>
        <dbReference type="SAM" id="MobiDB-lite"/>
    </source>
</evidence>
<feature type="region of interest" description="Disordered" evidence="1">
    <location>
        <begin position="124"/>
        <end position="146"/>
    </location>
</feature>
<dbReference type="AlphaFoldDB" id="A0A5B7FXX9"/>
<accession>A0A5B7FXX9</accession>
<protein>
    <submittedName>
        <fullName evidence="2">Uncharacterized protein</fullName>
    </submittedName>
</protein>
<dbReference type="EMBL" id="VSRR010008707">
    <property type="protein sequence ID" value="MPC49164.1"/>
    <property type="molecule type" value="Genomic_DNA"/>
</dbReference>
<evidence type="ECO:0000313" key="3">
    <source>
        <dbReference type="Proteomes" id="UP000324222"/>
    </source>
</evidence>
<proteinExistence type="predicted"/>
<name>A0A5B7FXX9_PORTR</name>
<keyword evidence="3" id="KW-1185">Reference proteome</keyword>
<organism evidence="2 3">
    <name type="scientific">Portunus trituberculatus</name>
    <name type="common">Swimming crab</name>
    <name type="synonym">Neptunus trituberculatus</name>
    <dbReference type="NCBI Taxonomy" id="210409"/>
    <lineage>
        <taxon>Eukaryota</taxon>
        <taxon>Metazoa</taxon>
        <taxon>Ecdysozoa</taxon>
        <taxon>Arthropoda</taxon>
        <taxon>Crustacea</taxon>
        <taxon>Multicrustacea</taxon>
        <taxon>Malacostraca</taxon>
        <taxon>Eumalacostraca</taxon>
        <taxon>Eucarida</taxon>
        <taxon>Decapoda</taxon>
        <taxon>Pleocyemata</taxon>
        <taxon>Brachyura</taxon>
        <taxon>Eubrachyura</taxon>
        <taxon>Portunoidea</taxon>
        <taxon>Portunidae</taxon>
        <taxon>Portuninae</taxon>
        <taxon>Portunus</taxon>
    </lineage>
</organism>
<evidence type="ECO:0000313" key="2">
    <source>
        <dbReference type="EMBL" id="MPC49164.1"/>
    </source>
</evidence>
<reference evidence="2 3" key="1">
    <citation type="submission" date="2019-05" db="EMBL/GenBank/DDBJ databases">
        <title>Another draft genome of Portunus trituberculatus and its Hox gene families provides insights of decapod evolution.</title>
        <authorList>
            <person name="Jeong J.-H."/>
            <person name="Song I."/>
            <person name="Kim S."/>
            <person name="Choi T."/>
            <person name="Kim D."/>
            <person name="Ryu S."/>
            <person name="Kim W."/>
        </authorList>
    </citation>
    <scope>NUCLEOTIDE SEQUENCE [LARGE SCALE GENOMIC DNA]</scope>
    <source>
        <tissue evidence="2">Muscle</tissue>
    </source>
</reference>
<dbReference type="Proteomes" id="UP000324222">
    <property type="component" value="Unassembled WGS sequence"/>
</dbReference>
<comment type="caution">
    <text evidence="2">The sequence shown here is derived from an EMBL/GenBank/DDBJ whole genome shotgun (WGS) entry which is preliminary data.</text>
</comment>
<gene>
    <name evidence="2" type="ORF">E2C01_042959</name>
</gene>